<evidence type="ECO:0000256" key="1">
    <source>
        <dbReference type="ARBA" id="ARBA00002053"/>
    </source>
</evidence>
<dbReference type="Pfam" id="PF02221">
    <property type="entry name" value="E1_DerP2_DerF2"/>
    <property type="match status" value="1"/>
</dbReference>
<comment type="similarity">
    <text evidence="2">Belongs to the NPC2 family.</text>
</comment>
<dbReference type="EMBL" id="MU005783">
    <property type="protein sequence ID" value="KAF2704326.1"/>
    <property type="molecule type" value="Genomic_DNA"/>
</dbReference>
<feature type="signal peptide" evidence="8">
    <location>
        <begin position="1"/>
        <end position="18"/>
    </location>
</feature>
<sequence length="168" mass="18046">MLLSTLLLAAIGTASVSASPSWMPGGGQVVINEDWKVPGDNPLYFCSDPKDNIATIKKVDLSPNPPVPGEPLSITASGDLSETVDEGSKMHLQVKYGLITLINQEADLCETVEKADLKCPIKKGELSLTKEVELPREIPPGTYHVLADVYTKDGDKITCLTATVAFHR</sequence>
<protein>
    <recommendedName>
        <fullName evidence="4">Phosphatidylglycerol/phosphatidylinositol transfer protein</fullName>
    </recommendedName>
</protein>
<evidence type="ECO:0000313" key="10">
    <source>
        <dbReference type="EMBL" id="KAF2704326.1"/>
    </source>
</evidence>
<dbReference type="InterPro" id="IPR003172">
    <property type="entry name" value="ML_dom"/>
</dbReference>
<comment type="function">
    <text evidence="1">Catalyzes the intermembrane transfer of phosphatidylglycerol and phosphatidylinositol.</text>
</comment>
<evidence type="ECO:0000256" key="7">
    <source>
        <dbReference type="ARBA" id="ARBA00023055"/>
    </source>
</evidence>
<keyword evidence="6 8" id="KW-0732">Signal</keyword>
<dbReference type="SUPFAM" id="SSF81296">
    <property type="entry name" value="E set domains"/>
    <property type="match status" value="1"/>
</dbReference>
<dbReference type="PANTHER" id="PTHR11306:SF0">
    <property type="entry name" value="PHOSPHATIDYLGLYCEROL_PHOSPHATIDYLINOSITOL TRANSFER PROTEIN"/>
    <property type="match status" value="1"/>
</dbReference>
<gene>
    <name evidence="10" type="ORF">K504DRAFT_462887</name>
</gene>
<dbReference type="SMART" id="SM00737">
    <property type="entry name" value="ML"/>
    <property type="match status" value="1"/>
</dbReference>
<accession>A0A6G1JUN8</accession>
<dbReference type="Gene3D" id="2.60.40.770">
    <property type="match status" value="1"/>
</dbReference>
<evidence type="ECO:0000256" key="4">
    <source>
        <dbReference type="ARBA" id="ARBA00016056"/>
    </source>
</evidence>
<comment type="subunit">
    <text evidence="3">Monomer.</text>
</comment>
<dbReference type="InterPro" id="IPR033917">
    <property type="entry name" value="ML_PG-PI_TP"/>
</dbReference>
<dbReference type="CDD" id="cd00917">
    <property type="entry name" value="PG-PI_TP"/>
    <property type="match status" value="1"/>
</dbReference>
<organism evidence="10 11">
    <name type="scientific">Pleomassaria siparia CBS 279.74</name>
    <dbReference type="NCBI Taxonomy" id="1314801"/>
    <lineage>
        <taxon>Eukaryota</taxon>
        <taxon>Fungi</taxon>
        <taxon>Dikarya</taxon>
        <taxon>Ascomycota</taxon>
        <taxon>Pezizomycotina</taxon>
        <taxon>Dothideomycetes</taxon>
        <taxon>Pleosporomycetidae</taxon>
        <taxon>Pleosporales</taxon>
        <taxon>Pleomassariaceae</taxon>
        <taxon>Pleomassaria</taxon>
    </lineage>
</organism>
<evidence type="ECO:0000256" key="3">
    <source>
        <dbReference type="ARBA" id="ARBA00011245"/>
    </source>
</evidence>
<dbReference type="InterPro" id="IPR014756">
    <property type="entry name" value="Ig_E-set"/>
</dbReference>
<dbReference type="PANTHER" id="PTHR11306">
    <property type="entry name" value="NIEMANN PICK TYPE C2 PROTEIN NPC2-RELATED"/>
    <property type="match status" value="1"/>
</dbReference>
<evidence type="ECO:0000256" key="8">
    <source>
        <dbReference type="SAM" id="SignalP"/>
    </source>
</evidence>
<feature type="chain" id="PRO_5026311463" description="Phosphatidylglycerol/phosphatidylinositol transfer protein" evidence="8">
    <location>
        <begin position="19"/>
        <end position="168"/>
    </location>
</feature>
<keyword evidence="7" id="KW-0445">Lipid transport</keyword>
<name>A0A6G1JUN8_9PLEO</name>
<dbReference type="AlphaFoldDB" id="A0A6G1JUN8"/>
<evidence type="ECO:0000256" key="5">
    <source>
        <dbReference type="ARBA" id="ARBA00022448"/>
    </source>
</evidence>
<dbReference type="Proteomes" id="UP000799428">
    <property type="component" value="Unassembled WGS sequence"/>
</dbReference>
<dbReference type="OrthoDB" id="6409159at2759"/>
<keyword evidence="5" id="KW-0813">Transport</keyword>
<dbReference type="GO" id="GO:0032934">
    <property type="term" value="F:sterol binding"/>
    <property type="evidence" value="ECO:0007669"/>
    <property type="project" value="InterPro"/>
</dbReference>
<dbReference type="GO" id="GO:0032366">
    <property type="term" value="P:intracellular sterol transport"/>
    <property type="evidence" value="ECO:0007669"/>
    <property type="project" value="InterPro"/>
</dbReference>
<keyword evidence="11" id="KW-1185">Reference proteome</keyword>
<evidence type="ECO:0000256" key="6">
    <source>
        <dbReference type="ARBA" id="ARBA00022729"/>
    </source>
</evidence>
<dbReference type="FunFam" id="2.60.40.770:FF:000004">
    <property type="entry name" value="Phosphatidylglycerol/phosphatidylinositol transfer protein"/>
    <property type="match status" value="1"/>
</dbReference>
<evidence type="ECO:0000313" key="11">
    <source>
        <dbReference type="Proteomes" id="UP000799428"/>
    </source>
</evidence>
<feature type="domain" description="MD-2-related lipid-recognition" evidence="9">
    <location>
        <begin position="43"/>
        <end position="164"/>
    </location>
</feature>
<evidence type="ECO:0000259" key="9">
    <source>
        <dbReference type="SMART" id="SM00737"/>
    </source>
</evidence>
<evidence type="ECO:0000256" key="2">
    <source>
        <dbReference type="ARBA" id="ARBA00006370"/>
    </source>
</evidence>
<dbReference type="InterPro" id="IPR039670">
    <property type="entry name" value="NPC2-like"/>
</dbReference>
<reference evidence="10" key="1">
    <citation type="journal article" date="2020" name="Stud. Mycol.">
        <title>101 Dothideomycetes genomes: a test case for predicting lifestyles and emergence of pathogens.</title>
        <authorList>
            <person name="Haridas S."/>
            <person name="Albert R."/>
            <person name="Binder M."/>
            <person name="Bloem J."/>
            <person name="Labutti K."/>
            <person name="Salamov A."/>
            <person name="Andreopoulos B."/>
            <person name="Baker S."/>
            <person name="Barry K."/>
            <person name="Bills G."/>
            <person name="Bluhm B."/>
            <person name="Cannon C."/>
            <person name="Castanera R."/>
            <person name="Culley D."/>
            <person name="Daum C."/>
            <person name="Ezra D."/>
            <person name="Gonzalez J."/>
            <person name="Henrissat B."/>
            <person name="Kuo A."/>
            <person name="Liang C."/>
            <person name="Lipzen A."/>
            <person name="Lutzoni F."/>
            <person name="Magnuson J."/>
            <person name="Mondo S."/>
            <person name="Nolan M."/>
            <person name="Ohm R."/>
            <person name="Pangilinan J."/>
            <person name="Park H.-J."/>
            <person name="Ramirez L."/>
            <person name="Alfaro M."/>
            <person name="Sun H."/>
            <person name="Tritt A."/>
            <person name="Yoshinaga Y."/>
            <person name="Zwiers L.-H."/>
            <person name="Turgeon B."/>
            <person name="Goodwin S."/>
            <person name="Spatafora J."/>
            <person name="Crous P."/>
            <person name="Grigoriev I."/>
        </authorList>
    </citation>
    <scope>NUCLEOTIDE SEQUENCE</scope>
    <source>
        <strain evidence="10">CBS 279.74</strain>
    </source>
</reference>
<proteinExistence type="inferred from homology"/>